<accession>D5SSZ1</accession>
<organism evidence="2 3">
    <name type="scientific">Planctopirus limnophila (strain ATCC 43296 / DSM 3776 / IFAM 1008 / Mu 290)</name>
    <name type="common">Planctomyces limnophilus</name>
    <dbReference type="NCBI Taxonomy" id="521674"/>
    <lineage>
        <taxon>Bacteria</taxon>
        <taxon>Pseudomonadati</taxon>
        <taxon>Planctomycetota</taxon>
        <taxon>Planctomycetia</taxon>
        <taxon>Planctomycetales</taxon>
        <taxon>Planctomycetaceae</taxon>
        <taxon>Planctopirus</taxon>
    </lineage>
</organism>
<feature type="transmembrane region" description="Helical" evidence="1">
    <location>
        <begin position="735"/>
        <end position="754"/>
    </location>
</feature>
<dbReference type="Proteomes" id="UP000002220">
    <property type="component" value="Chromosome"/>
</dbReference>
<feature type="transmembrane region" description="Helical" evidence="1">
    <location>
        <begin position="633"/>
        <end position="653"/>
    </location>
</feature>
<dbReference type="HOGENOM" id="CLU_368363_0_0_0"/>
<protein>
    <submittedName>
        <fullName evidence="2">Uncharacterized protein</fullName>
    </submittedName>
</protein>
<name>D5SSZ1_PLAL2</name>
<dbReference type="Gene3D" id="1.20.5.2700">
    <property type="match status" value="1"/>
</dbReference>
<evidence type="ECO:0000313" key="2">
    <source>
        <dbReference type="EMBL" id="ADG68942.1"/>
    </source>
</evidence>
<feature type="transmembrane region" description="Helical" evidence="1">
    <location>
        <begin position="317"/>
        <end position="347"/>
    </location>
</feature>
<keyword evidence="1" id="KW-1133">Transmembrane helix</keyword>
<feature type="transmembrane region" description="Helical" evidence="1">
    <location>
        <begin position="222"/>
        <end position="255"/>
    </location>
</feature>
<evidence type="ECO:0000256" key="1">
    <source>
        <dbReference type="SAM" id="Phobius"/>
    </source>
</evidence>
<feature type="transmembrane region" description="Helical" evidence="1">
    <location>
        <begin position="404"/>
        <end position="421"/>
    </location>
</feature>
<feature type="transmembrane region" description="Helical" evidence="1">
    <location>
        <begin position="6"/>
        <end position="30"/>
    </location>
</feature>
<sequence>MVVPSISGMICLTLLAIPLCWVVMLALLPAKPTISANRRLQRREEMTLRVENGGDVLAPGFQQVTQHATSEGDVSYSLSWVWRGSLLVWFITGVLALASAVWEGGWDRNPAQFIAANETSLEISNEVWRVVSRVLPMVESGEVRIEDGNSSHAVRFLEISPLRMAILAILCGVGLALMIGEHGARYRGLTRSENAASADMAQVPTAVAGEIPGKMAALGVSVGLLGLVLLAMASPLVLLIVGAHLITLAVLLYQFAWGDRTTSIPRVLISLQRWLLHQLPGDLLLLVAAMLLVQGFRIHGFEDLERVKVALPGSYEFGLLEMGILCWFLGCLPKLFLFPAMLSAGAIAELPAGERGTKVAERAPSRLALAVAVLSAGAGVLLLERSWPLMAQASLAGGSAGRELASQLSSISVVLCGWMFLSGRVLAVPADEARIDRVPGRAGVLEQNLSGIQGPQNSAGWKNAGWNEQWSDSGRCTLLLATLLSLAVFQFFQLAGQAGEGGVADLSFTEIDWSEVWSRYSWLSGWVLGAWWLISPVGQNRWWMGVGWLSLAWLPIDLEGVKLWQQMAILLGMLWLTMGLLWPATREVERGSSSGGWALFVASCFLMGVYILLAVPGEFFLSFIEHGQVPWRVGHLLIASTVLTGGLLAILLGSGTVPKLAWRTCGEIMKPFLELGRDHLLVEKLFFWGIHLPVRGIAQLVRLGDWLVIDGCWQRVGSLGVQAGMWLRGLHTGQLSLYMTMLVLTASLWLLLFVRR</sequence>
<feature type="transmembrane region" description="Helical" evidence="1">
    <location>
        <begin position="597"/>
        <end position="621"/>
    </location>
</feature>
<dbReference type="EMBL" id="CP001744">
    <property type="protein sequence ID" value="ADG68942.1"/>
    <property type="molecule type" value="Genomic_DNA"/>
</dbReference>
<reference evidence="2 3" key="1">
    <citation type="journal article" date="2010" name="Stand. Genomic Sci.">
        <title>Complete genome sequence of Planctomyces limnophilus type strain (Mu 290).</title>
        <authorList>
            <person name="Labutti K."/>
            <person name="Sikorski J."/>
            <person name="Schneider S."/>
            <person name="Nolan M."/>
            <person name="Lucas S."/>
            <person name="Glavina Del Rio T."/>
            <person name="Tice H."/>
            <person name="Cheng J.F."/>
            <person name="Goodwin L."/>
            <person name="Pitluck S."/>
            <person name="Liolios K."/>
            <person name="Ivanova N."/>
            <person name="Mavromatis K."/>
            <person name="Mikhailova N."/>
            <person name="Pati A."/>
            <person name="Chen A."/>
            <person name="Palaniappan K."/>
            <person name="Land M."/>
            <person name="Hauser L."/>
            <person name="Chang Y.J."/>
            <person name="Jeffries C.D."/>
            <person name="Tindall B.J."/>
            <person name="Rohde M."/>
            <person name="Goker M."/>
            <person name="Woyke T."/>
            <person name="Bristow J."/>
            <person name="Eisen J.A."/>
            <person name="Markowitz V."/>
            <person name="Hugenholtz P."/>
            <person name="Kyrpides N.C."/>
            <person name="Klenk H.P."/>
            <person name="Lapidus A."/>
        </authorList>
    </citation>
    <scope>NUCLEOTIDE SEQUENCE [LARGE SCALE GENOMIC DNA]</scope>
    <source>
        <strain evidence="3">ATCC 43296 / DSM 3776 / IFAM 1008 / 290</strain>
    </source>
</reference>
<keyword evidence="1" id="KW-0812">Transmembrane</keyword>
<dbReference type="AlphaFoldDB" id="D5SSZ1"/>
<dbReference type="STRING" id="521674.Plim_3127"/>
<feature type="transmembrane region" description="Helical" evidence="1">
    <location>
        <begin position="162"/>
        <end position="180"/>
    </location>
</feature>
<gene>
    <name evidence="2" type="ordered locus">Plim_3127</name>
</gene>
<keyword evidence="3" id="KW-1185">Reference proteome</keyword>
<feature type="transmembrane region" description="Helical" evidence="1">
    <location>
        <begin position="275"/>
        <end position="296"/>
    </location>
</feature>
<feature type="transmembrane region" description="Helical" evidence="1">
    <location>
        <begin position="516"/>
        <end position="534"/>
    </location>
</feature>
<feature type="transmembrane region" description="Helical" evidence="1">
    <location>
        <begin position="568"/>
        <end position="585"/>
    </location>
</feature>
<proteinExistence type="predicted"/>
<evidence type="ECO:0000313" key="3">
    <source>
        <dbReference type="Proteomes" id="UP000002220"/>
    </source>
</evidence>
<feature type="transmembrane region" description="Helical" evidence="1">
    <location>
        <begin position="367"/>
        <end position="383"/>
    </location>
</feature>
<dbReference type="KEGG" id="plm:Plim_3127"/>
<feature type="transmembrane region" description="Helical" evidence="1">
    <location>
        <begin position="80"/>
        <end position="102"/>
    </location>
</feature>
<keyword evidence="1" id="KW-0472">Membrane</keyword>